<feature type="region of interest" description="Disordered" evidence="1">
    <location>
        <begin position="82"/>
        <end position="109"/>
    </location>
</feature>
<evidence type="ECO:0000313" key="3">
    <source>
        <dbReference type="Proteomes" id="UP000186817"/>
    </source>
</evidence>
<evidence type="ECO:0000256" key="1">
    <source>
        <dbReference type="SAM" id="MobiDB-lite"/>
    </source>
</evidence>
<feature type="compositionally biased region" description="Basic and acidic residues" evidence="1">
    <location>
        <begin position="82"/>
        <end position="94"/>
    </location>
</feature>
<dbReference type="EMBL" id="LSRX01000404">
    <property type="protein sequence ID" value="OLP98215.1"/>
    <property type="molecule type" value="Genomic_DNA"/>
</dbReference>
<reference evidence="2 3" key="1">
    <citation type="submission" date="2016-02" db="EMBL/GenBank/DDBJ databases">
        <title>Genome analysis of coral dinoflagellate symbionts highlights evolutionary adaptations to a symbiotic lifestyle.</title>
        <authorList>
            <person name="Aranda M."/>
            <person name="Li Y."/>
            <person name="Liew Y.J."/>
            <person name="Baumgarten S."/>
            <person name="Simakov O."/>
            <person name="Wilson M."/>
            <person name="Piel J."/>
            <person name="Ashoor H."/>
            <person name="Bougouffa S."/>
            <person name="Bajic V.B."/>
            <person name="Ryu T."/>
            <person name="Ravasi T."/>
            <person name="Bayer T."/>
            <person name="Micklem G."/>
            <person name="Kim H."/>
            <person name="Bhak J."/>
            <person name="Lajeunesse T.C."/>
            <person name="Voolstra C.R."/>
        </authorList>
    </citation>
    <scope>NUCLEOTIDE SEQUENCE [LARGE SCALE GENOMIC DNA]</scope>
    <source>
        <strain evidence="2 3">CCMP2467</strain>
    </source>
</reference>
<gene>
    <name evidence="2" type="ORF">AK812_SmicGene19377</name>
</gene>
<name>A0A1Q9DSR5_SYMMI</name>
<evidence type="ECO:0000313" key="2">
    <source>
        <dbReference type="EMBL" id="OLP98215.1"/>
    </source>
</evidence>
<comment type="caution">
    <text evidence="2">The sequence shown here is derived from an EMBL/GenBank/DDBJ whole genome shotgun (WGS) entry which is preliminary data.</text>
</comment>
<sequence>MLRPETQEGGCFGLDPSGFEIPRVRLQGGCPHQAVRSRDDRGIDRELGTMPHGQAIGDWRGQGERREHTAHGPHKVLLARAAAHETQDRGEKGASRRRAHHKRKRQRVGTHARFLLRPELAVGPVQHVSPQTRVEWGSMPVGPRLQLRQLQASGPQRLVVSGSEVAGLGEEQAVRLQHRRVGRAVEEGGDNTEVGFKHGVKLKGAADSPNRKHWKEVASVYGTTSALALLELKVSRFAIPDRAPSRSDPDRATLQPVAVALVPAKERALPDAGRGSLLLRRLRASAPATGLLAGRLLQRLEQKAGARWPLDLVMYGATSSDRAFCGTHISKSTGRDIFN</sequence>
<accession>A0A1Q9DSR5</accession>
<proteinExistence type="predicted"/>
<dbReference type="Proteomes" id="UP000186817">
    <property type="component" value="Unassembled WGS sequence"/>
</dbReference>
<protein>
    <submittedName>
        <fullName evidence="2">Uncharacterized protein</fullName>
    </submittedName>
</protein>
<dbReference type="AlphaFoldDB" id="A0A1Q9DSR5"/>
<keyword evidence="3" id="KW-1185">Reference proteome</keyword>
<feature type="compositionally biased region" description="Basic residues" evidence="1">
    <location>
        <begin position="95"/>
        <end position="109"/>
    </location>
</feature>
<organism evidence="2 3">
    <name type="scientific">Symbiodinium microadriaticum</name>
    <name type="common">Dinoflagellate</name>
    <name type="synonym">Zooxanthella microadriatica</name>
    <dbReference type="NCBI Taxonomy" id="2951"/>
    <lineage>
        <taxon>Eukaryota</taxon>
        <taxon>Sar</taxon>
        <taxon>Alveolata</taxon>
        <taxon>Dinophyceae</taxon>
        <taxon>Suessiales</taxon>
        <taxon>Symbiodiniaceae</taxon>
        <taxon>Symbiodinium</taxon>
    </lineage>
</organism>